<evidence type="ECO:0000256" key="1">
    <source>
        <dbReference type="SAM" id="Phobius"/>
    </source>
</evidence>
<accession>A0A939ISE1</accession>
<feature type="transmembrane region" description="Helical" evidence="1">
    <location>
        <begin position="39"/>
        <end position="60"/>
    </location>
</feature>
<dbReference type="RefSeq" id="WP_206824583.1">
    <property type="nucleotide sequence ID" value="NZ_JAEMWU010000002.1"/>
</dbReference>
<name>A0A939ISE1_9MICO</name>
<keyword evidence="1" id="KW-1133">Transmembrane helix</keyword>
<feature type="transmembrane region" description="Helical" evidence="1">
    <location>
        <begin position="12"/>
        <end position="33"/>
    </location>
</feature>
<dbReference type="EMBL" id="JAEMWU010000002">
    <property type="protein sequence ID" value="MBN8206780.1"/>
    <property type="molecule type" value="Genomic_DNA"/>
</dbReference>
<reference evidence="2" key="1">
    <citation type="submission" date="2020-12" db="EMBL/GenBank/DDBJ databases">
        <title>PHA producing bacteria isolated from mangrove.</title>
        <authorList>
            <person name="Zheng W."/>
            <person name="Yu S."/>
            <person name="Huang Y."/>
        </authorList>
    </citation>
    <scope>NUCLEOTIDE SEQUENCE</scope>
    <source>
        <strain evidence="2">GN8-5</strain>
    </source>
</reference>
<keyword evidence="1" id="KW-0472">Membrane</keyword>
<evidence type="ECO:0000313" key="3">
    <source>
        <dbReference type="Proteomes" id="UP000664385"/>
    </source>
</evidence>
<dbReference type="AlphaFoldDB" id="A0A939ISE1"/>
<feature type="transmembrane region" description="Helical" evidence="1">
    <location>
        <begin position="72"/>
        <end position="94"/>
    </location>
</feature>
<comment type="caution">
    <text evidence="2">The sequence shown here is derived from an EMBL/GenBank/DDBJ whole genome shotgun (WGS) entry which is preliminary data.</text>
</comment>
<protein>
    <submittedName>
        <fullName evidence="2">Uncharacterized protein</fullName>
    </submittedName>
</protein>
<keyword evidence="1" id="KW-0812">Transmembrane</keyword>
<organism evidence="2 3">
    <name type="scientific">Microbacterium esteraromaticum</name>
    <dbReference type="NCBI Taxonomy" id="57043"/>
    <lineage>
        <taxon>Bacteria</taxon>
        <taxon>Bacillati</taxon>
        <taxon>Actinomycetota</taxon>
        <taxon>Actinomycetes</taxon>
        <taxon>Micrococcales</taxon>
        <taxon>Microbacteriaceae</taxon>
        <taxon>Microbacterium</taxon>
    </lineage>
</organism>
<evidence type="ECO:0000313" key="2">
    <source>
        <dbReference type="EMBL" id="MBN8206780.1"/>
    </source>
</evidence>
<gene>
    <name evidence="2" type="ORF">JF543_12535</name>
</gene>
<proteinExistence type="predicted"/>
<sequence>MQEVALAPRNAFHGVIAVLGVAAVTAILLGFLLPADTRIGWLLIAFGGVVLLSFAVQLAYARPQGFVVRVSASIVGSLVLMGMVSAAFGVATLVSAF</sequence>
<dbReference type="Proteomes" id="UP000664385">
    <property type="component" value="Unassembled WGS sequence"/>
</dbReference>